<dbReference type="AlphaFoldDB" id="A0AAP0EJC2"/>
<sequence length="163" mass="18143">MQYQRSKKNARPNRPKSSSPITNHYQQWSPFLLQLSNPQTSTSFKTLNSGFSSNNASSTVVTGFSFNSGPFINSAIHFVLALCPKEIGLQQWSLHNVDVNGGFGCQNPSFQAKRTLTNRKPPNTSTNLNESLSTVEPNTSFNSPQPRMVRSKTLNRIENPQIV</sequence>
<feature type="region of interest" description="Disordered" evidence="1">
    <location>
        <begin position="1"/>
        <end position="21"/>
    </location>
</feature>
<feature type="compositionally biased region" description="Polar residues" evidence="1">
    <location>
        <begin position="115"/>
        <end position="145"/>
    </location>
</feature>
<dbReference type="EMBL" id="JBBNAG010000011">
    <property type="protein sequence ID" value="KAK9094541.1"/>
    <property type="molecule type" value="Genomic_DNA"/>
</dbReference>
<reference evidence="2 3" key="1">
    <citation type="submission" date="2024-01" db="EMBL/GenBank/DDBJ databases">
        <title>Genome assemblies of Stephania.</title>
        <authorList>
            <person name="Yang L."/>
        </authorList>
    </citation>
    <scope>NUCLEOTIDE SEQUENCE [LARGE SCALE GENOMIC DNA]</scope>
    <source>
        <strain evidence="2">JXDWG</strain>
        <tissue evidence="2">Leaf</tissue>
    </source>
</reference>
<comment type="caution">
    <text evidence="2">The sequence shown here is derived from an EMBL/GenBank/DDBJ whole genome shotgun (WGS) entry which is preliminary data.</text>
</comment>
<feature type="region of interest" description="Disordered" evidence="1">
    <location>
        <begin position="115"/>
        <end position="146"/>
    </location>
</feature>
<keyword evidence="3" id="KW-1185">Reference proteome</keyword>
<accession>A0AAP0EJC2</accession>
<evidence type="ECO:0000256" key="1">
    <source>
        <dbReference type="SAM" id="MobiDB-lite"/>
    </source>
</evidence>
<organism evidence="2 3">
    <name type="scientific">Stephania cephalantha</name>
    <dbReference type="NCBI Taxonomy" id="152367"/>
    <lineage>
        <taxon>Eukaryota</taxon>
        <taxon>Viridiplantae</taxon>
        <taxon>Streptophyta</taxon>
        <taxon>Embryophyta</taxon>
        <taxon>Tracheophyta</taxon>
        <taxon>Spermatophyta</taxon>
        <taxon>Magnoliopsida</taxon>
        <taxon>Ranunculales</taxon>
        <taxon>Menispermaceae</taxon>
        <taxon>Menispermoideae</taxon>
        <taxon>Cissampelideae</taxon>
        <taxon>Stephania</taxon>
    </lineage>
</organism>
<protein>
    <submittedName>
        <fullName evidence="2">Uncharacterized protein</fullName>
    </submittedName>
</protein>
<evidence type="ECO:0000313" key="3">
    <source>
        <dbReference type="Proteomes" id="UP001419268"/>
    </source>
</evidence>
<proteinExistence type="predicted"/>
<evidence type="ECO:0000313" key="2">
    <source>
        <dbReference type="EMBL" id="KAK9094541.1"/>
    </source>
</evidence>
<name>A0AAP0EJC2_9MAGN</name>
<dbReference type="Proteomes" id="UP001419268">
    <property type="component" value="Unassembled WGS sequence"/>
</dbReference>
<gene>
    <name evidence="2" type="ORF">Scep_026010</name>
</gene>
<feature type="compositionally biased region" description="Basic residues" evidence="1">
    <location>
        <begin position="1"/>
        <end position="14"/>
    </location>
</feature>